<organism evidence="1 2">
    <name type="scientific">Aedes albopictus</name>
    <name type="common">Asian tiger mosquito</name>
    <name type="synonym">Stegomyia albopicta</name>
    <dbReference type="NCBI Taxonomy" id="7160"/>
    <lineage>
        <taxon>Eukaryota</taxon>
        <taxon>Metazoa</taxon>
        <taxon>Ecdysozoa</taxon>
        <taxon>Arthropoda</taxon>
        <taxon>Hexapoda</taxon>
        <taxon>Insecta</taxon>
        <taxon>Pterygota</taxon>
        <taxon>Neoptera</taxon>
        <taxon>Endopterygota</taxon>
        <taxon>Diptera</taxon>
        <taxon>Nematocera</taxon>
        <taxon>Culicoidea</taxon>
        <taxon>Culicidae</taxon>
        <taxon>Culicinae</taxon>
        <taxon>Aedini</taxon>
        <taxon>Aedes</taxon>
        <taxon>Stegomyia</taxon>
    </lineage>
</organism>
<reference evidence="2" key="1">
    <citation type="journal article" date="2015" name="Proc. Natl. Acad. Sci. U.S.A.">
        <title>Genome sequence of the Asian Tiger mosquito, Aedes albopictus, reveals insights into its biology, genetics, and evolution.</title>
        <authorList>
            <person name="Chen X.G."/>
            <person name="Jiang X."/>
            <person name="Gu J."/>
            <person name="Xu M."/>
            <person name="Wu Y."/>
            <person name="Deng Y."/>
            <person name="Zhang C."/>
            <person name="Bonizzoni M."/>
            <person name="Dermauw W."/>
            <person name="Vontas J."/>
            <person name="Armbruster P."/>
            <person name="Huang X."/>
            <person name="Yang Y."/>
            <person name="Zhang H."/>
            <person name="He W."/>
            <person name="Peng H."/>
            <person name="Liu Y."/>
            <person name="Wu K."/>
            <person name="Chen J."/>
            <person name="Lirakis M."/>
            <person name="Topalis P."/>
            <person name="Van Leeuwen T."/>
            <person name="Hall A.B."/>
            <person name="Jiang X."/>
            <person name="Thorpe C."/>
            <person name="Mueller R.L."/>
            <person name="Sun C."/>
            <person name="Waterhouse R.M."/>
            <person name="Yan G."/>
            <person name="Tu Z.J."/>
            <person name="Fang X."/>
            <person name="James A.A."/>
        </authorList>
    </citation>
    <scope>NUCLEOTIDE SEQUENCE [LARGE SCALE GENOMIC DNA]</scope>
    <source>
        <strain evidence="2">Foshan</strain>
    </source>
</reference>
<proteinExistence type="predicted"/>
<evidence type="ECO:0000313" key="2">
    <source>
        <dbReference type="Proteomes" id="UP000069940"/>
    </source>
</evidence>
<accession>A0ABM1XWN6</accession>
<protein>
    <submittedName>
        <fullName evidence="1">Uncharacterized protein</fullName>
    </submittedName>
</protein>
<sequence length="168" mass="19342">MTMLTRSNNHAGWDDNLAAITAAINSAKHQVTGVSPHFANFGRDLLLHTDLYAQEDLNTPEDPKVAQDMRLSTVKRIQEFVLQRIRRNHEKTKQRYNLRTRQVDFKKGDIVWRRTFTQSSKADHVNKKLDPKFVPAMVKQILGKNIYMLEDVADGKAGRYHAKDIKAD</sequence>
<dbReference type="GeneID" id="134290871"/>
<dbReference type="EnsemblMetazoa" id="AALFPA23_003560.R4005">
    <property type="protein sequence ID" value="AALFPA23_003560.P4005"/>
    <property type="gene ID" value="AALFPA23_003560"/>
</dbReference>
<evidence type="ECO:0000313" key="1">
    <source>
        <dbReference type="EnsemblMetazoa" id="AALFPA23_003560.P4005"/>
    </source>
</evidence>
<dbReference type="Proteomes" id="UP000069940">
    <property type="component" value="Unassembled WGS sequence"/>
</dbReference>
<dbReference type="InterPro" id="IPR036397">
    <property type="entry name" value="RNaseH_sf"/>
</dbReference>
<keyword evidence="2" id="KW-1185">Reference proteome</keyword>
<dbReference type="RefSeq" id="XP_062714069.1">
    <property type="nucleotide sequence ID" value="XM_062858085.1"/>
</dbReference>
<name>A0ABM1XWN6_AEDAL</name>
<dbReference type="Gene3D" id="3.30.420.10">
    <property type="entry name" value="Ribonuclease H-like superfamily/Ribonuclease H"/>
    <property type="match status" value="1"/>
</dbReference>
<reference evidence="1" key="2">
    <citation type="submission" date="2025-05" db="UniProtKB">
        <authorList>
            <consortium name="EnsemblMetazoa"/>
        </authorList>
    </citation>
    <scope>IDENTIFICATION</scope>
    <source>
        <strain evidence="1">Foshan</strain>
    </source>
</reference>